<sequence length="179" mass="19302">MSPTVSPGGPAGSRRRVLPAFLAVLLAAPAVGRAGEAPADGVEFPVWSRSYVGTLGSRTVEVQLERVADLLRGSYCYAPCTEASRWRLYLRGRAVDGGAVLSEEDAGAARTEAAATGHWELDAIDGLPHGAWRSPDGRRVLPLALSRSHRTTHRPSPSRSAWSRMRCRTTRRAAATCRR</sequence>
<dbReference type="RefSeq" id="WP_377005839.1">
    <property type="nucleotide sequence ID" value="NZ_JBHSGG010000049.1"/>
</dbReference>
<evidence type="ECO:0000313" key="3">
    <source>
        <dbReference type="Proteomes" id="UP001595892"/>
    </source>
</evidence>
<keyword evidence="3" id="KW-1185">Reference proteome</keyword>
<name>A0ABV9NN02_9GAMM</name>
<proteinExistence type="predicted"/>
<evidence type="ECO:0000256" key="1">
    <source>
        <dbReference type="SAM" id="MobiDB-lite"/>
    </source>
</evidence>
<dbReference type="EMBL" id="JBHSGG010000049">
    <property type="protein sequence ID" value="MFC4729712.1"/>
    <property type="molecule type" value="Genomic_DNA"/>
</dbReference>
<feature type="region of interest" description="Disordered" evidence="1">
    <location>
        <begin position="146"/>
        <end position="165"/>
    </location>
</feature>
<dbReference type="Proteomes" id="UP001595892">
    <property type="component" value="Unassembled WGS sequence"/>
</dbReference>
<evidence type="ECO:0000313" key="2">
    <source>
        <dbReference type="EMBL" id="MFC4729712.1"/>
    </source>
</evidence>
<reference evidence="3" key="1">
    <citation type="journal article" date="2019" name="Int. J. Syst. Evol. Microbiol.">
        <title>The Global Catalogue of Microorganisms (GCM) 10K type strain sequencing project: providing services to taxonomists for standard genome sequencing and annotation.</title>
        <authorList>
            <consortium name="The Broad Institute Genomics Platform"/>
            <consortium name="The Broad Institute Genome Sequencing Center for Infectious Disease"/>
            <person name="Wu L."/>
            <person name="Ma J."/>
        </authorList>
    </citation>
    <scope>NUCLEOTIDE SEQUENCE [LARGE SCALE GENOMIC DNA]</scope>
    <source>
        <strain evidence="3">CGMCC 1.13574</strain>
    </source>
</reference>
<organism evidence="2 3">
    <name type="scientific">Coralloluteibacterium thermophilum</name>
    <dbReference type="NCBI Taxonomy" id="2707049"/>
    <lineage>
        <taxon>Bacteria</taxon>
        <taxon>Pseudomonadati</taxon>
        <taxon>Pseudomonadota</taxon>
        <taxon>Gammaproteobacteria</taxon>
        <taxon>Lysobacterales</taxon>
        <taxon>Lysobacteraceae</taxon>
        <taxon>Coralloluteibacterium</taxon>
    </lineage>
</organism>
<accession>A0ABV9NN02</accession>
<gene>
    <name evidence="2" type="ORF">ACFO3Q_16200</name>
</gene>
<comment type="caution">
    <text evidence="2">The sequence shown here is derived from an EMBL/GenBank/DDBJ whole genome shotgun (WGS) entry which is preliminary data.</text>
</comment>
<protein>
    <submittedName>
        <fullName evidence="2">Uncharacterized protein</fullName>
    </submittedName>
</protein>